<proteinExistence type="predicted"/>
<name>A0A2M4DD13_ANODA</name>
<dbReference type="AlphaFoldDB" id="A0A2M4DD13"/>
<evidence type="ECO:0000313" key="1">
    <source>
        <dbReference type="EMBL" id="MBW75361.1"/>
    </source>
</evidence>
<reference evidence="1" key="1">
    <citation type="submission" date="2018-01" db="EMBL/GenBank/DDBJ databases">
        <title>An insight into the sialome of Amazonian anophelines.</title>
        <authorList>
            <person name="Ribeiro J.M."/>
            <person name="Scarpassa V."/>
            <person name="Calvo E."/>
        </authorList>
    </citation>
    <scope>NUCLEOTIDE SEQUENCE</scope>
</reference>
<organism evidence="1">
    <name type="scientific">Anopheles darlingi</name>
    <name type="common">Mosquito</name>
    <dbReference type="NCBI Taxonomy" id="43151"/>
    <lineage>
        <taxon>Eukaryota</taxon>
        <taxon>Metazoa</taxon>
        <taxon>Ecdysozoa</taxon>
        <taxon>Arthropoda</taxon>
        <taxon>Hexapoda</taxon>
        <taxon>Insecta</taxon>
        <taxon>Pterygota</taxon>
        <taxon>Neoptera</taxon>
        <taxon>Endopterygota</taxon>
        <taxon>Diptera</taxon>
        <taxon>Nematocera</taxon>
        <taxon>Culicoidea</taxon>
        <taxon>Culicidae</taxon>
        <taxon>Anophelinae</taxon>
        <taxon>Anopheles</taxon>
    </lineage>
</organism>
<accession>A0A2M4DD13</accession>
<dbReference type="EMBL" id="GGFL01011183">
    <property type="protein sequence ID" value="MBW75361.1"/>
    <property type="molecule type" value="Transcribed_RNA"/>
</dbReference>
<sequence>MFAPRSASLRLSLSLFCAAIPLSLNVFLVLPMHASLTNHIPRTWPMSHSGGGRLSISMTTDVVDDLFTSTRRPQCQ</sequence>
<protein>
    <submittedName>
        <fullName evidence="1">Putative secreted protein</fullName>
    </submittedName>
</protein>